<evidence type="ECO:0000259" key="9">
    <source>
        <dbReference type="Pfam" id="PF02811"/>
    </source>
</evidence>
<dbReference type="EC" id="3.1.3.15" evidence="3 8"/>
<evidence type="ECO:0000256" key="5">
    <source>
        <dbReference type="ARBA" id="ARBA00022801"/>
    </source>
</evidence>
<comment type="similarity">
    <text evidence="2 8">Belongs to the PHP hydrolase family. HisK subfamily.</text>
</comment>
<dbReference type="Pfam" id="PF02811">
    <property type="entry name" value="PHP"/>
    <property type="match status" value="1"/>
</dbReference>
<feature type="domain" description="PHP" evidence="9">
    <location>
        <begin position="4"/>
        <end position="209"/>
    </location>
</feature>
<evidence type="ECO:0000256" key="2">
    <source>
        <dbReference type="ARBA" id="ARBA00009152"/>
    </source>
</evidence>
<organism evidence="10 11">
    <name type="scientific">Tractidigestivibacter montrealensis</name>
    <dbReference type="NCBI Taxonomy" id="2972466"/>
    <lineage>
        <taxon>Bacteria</taxon>
        <taxon>Bacillati</taxon>
        <taxon>Actinomycetota</taxon>
        <taxon>Coriobacteriia</taxon>
        <taxon>Coriobacteriales</taxon>
        <taxon>Atopobiaceae</taxon>
        <taxon>Tractidigestivibacter</taxon>
    </lineage>
</organism>
<evidence type="ECO:0000313" key="11">
    <source>
        <dbReference type="Proteomes" id="UP001204320"/>
    </source>
</evidence>
<comment type="catalytic activity">
    <reaction evidence="7 8">
        <text>L-histidinol phosphate + H2O = L-histidinol + phosphate</text>
        <dbReference type="Rhea" id="RHEA:14465"/>
        <dbReference type="ChEBI" id="CHEBI:15377"/>
        <dbReference type="ChEBI" id="CHEBI:43474"/>
        <dbReference type="ChEBI" id="CHEBI:57699"/>
        <dbReference type="ChEBI" id="CHEBI:57980"/>
        <dbReference type="EC" id="3.1.3.15"/>
    </reaction>
</comment>
<evidence type="ECO:0000256" key="4">
    <source>
        <dbReference type="ARBA" id="ARBA00022605"/>
    </source>
</evidence>
<evidence type="ECO:0000256" key="7">
    <source>
        <dbReference type="ARBA" id="ARBA00049158"/>
    </source>
</evidence>
<name>A0ABT1Z964_9ACTN</name>
<gene>
    <name evidence="10" type="ORF">NVS32_07240</name>
</gene>
<keyword evidence="4 8" id="KW-0028">Amino-acid biosynthesis</keyword>
<comment type="caution">
    <text evidence="10">The sequence shown here is derived from an EMBL/GenBank/DDBJ whole genome shotgun (WGS) entry which is preliminary data.</text>
</comment>
<dbReference type="InterPro" id="IPR016195">
    <property type="entry name" value="Pol/histidinol_Pase-like"/>
</dbReference>
<evidence type="ECO:0000256" key="8">
    <source>
        <dbReference type="RuleBase" id="RU366003"/>
    </source>
</evidence>
<dbReference type="PANTHER" id="PTHR21039">
    <property type="entry name" value="HISTIDINOL PHOSPHATASE-RELATED"/>
    <property type="match status" value="1"/>
</dbReference>
<evidence type="ECO:0000256" key="1">
    <source>
        <dbReference type="ARBA" id="ARBA00004970"/>
    </source>
</evidence>
<dbReference type="NCBIfam" id="TIGR01856">
    <property type="entry name" value="hisJ_fam"/>
    <property type="match status" value="1"/>
</dbReference>
<dbReference type="PANTHER" id="PTHR21039:SF0">
    <property type="entry name" value="HISTIDINOL-PHOSPHATASE"/>
    <property type="match status" value="1"/>
</dbReference>
<proteinExistence type="inferred from homology"/>
<evidence type="ECO:0000256" key="3">
    <source>
        <dbReference type="ARBA" id="ARBA00013085"/>
    </source>
</evidence>
<comment type="pathway">
    <text evidence="1 8">Amino-acid biosynthesis; L-histidine biosynthesis; L-histidine from 5-phospho-alpha-D-ribose 1-diphosphate: step 8/9.</text>
</comment>
<keyword evidence="11" id="KW-1185">Reference proteome</keyword>
<evidence type="ECO:0000313" key="10">
    <source>
        <dbReference type="EMBL" id="MCR9036742.1"/>
    </source>
</evidence>
<dbReference type="InterPro" id="IPR010140">
    <property type="entry name" value="Histidinol_P_phosphatase_HisJ"/>
</dbReference>
<reference evidence="10 11" key="1">
    <citation type="submission" date="2022-08" db="EMBL/GenBank/DDBJ databases">
        <title>Tractidigestivibacter montrealensis type strain KD21.</title>
        <authorList>
            <person name="Diop K."/>
            <person name="Richard C."/>
            <person name="Routy B."/>
        </authorList>
    </citation>
    <scope>NUCLEOTIDE SEQUENCE [LARGE SCALE GENOMIC DNA]</scope>
    <source>
        <strain evidence="10 11">KD21</strain>
    </source>
</reference>
<keyword evidence="6 8" id="KW-0368">Histidine biosynthesis</keyword>
<protein>
    <recommendedName>
        <fullName evidence="3 8">Histidinol-phosphatase</fullName>
        <shortName evidence="8">HolPase</shortName>
        <ecNumber evidence="3 8">3.1.3.15</ecNumber>
    </recommendedName>
</protein>
<dbReference type="Gene3D" id="3.20.20.140">
    <property type="entry name" value="Metal-dependent hydrolases"/>
    <property type="match status" value="1"/>
</dbReference>
<evidence type="ECO:0000256" key="6">
    <source>
        <dbReference type="ARBA" id="ARBA00023102"/>
    </source>
</evidence>
<dbReference type="Proteomes" id="UP001204320">
    <property type="component" value="Unassembled WGS sequence"/>
</dbReference>
<accession>A0ABT1Z964</accession>
<dbReference type="EMBL" id="JANSKA010000004">
    <property type="protein sequence ID" value="MCR9036742.1"/>
    <property type="molecule type" value="Genomic_DNA"/>
</dbReference>
<dbReference type="SUPFAM" id="SSF89550">
    <property type="entry name" value="PHP domain-like"/>
    <property type="match status" value="1"/>
</dbReference>
<dbReference type="InterPro" id="IPR004013">
    <property type="entry name" value="PHP_dom"/>
</dbReference>
<dbReference type="RefSeq" id="WP_258499218.1">
    <property type="nucleotide sequence ID" value="NZ_JANSKA010000004.1"/>
</dbReference>
<sequence length="280" mass="31864">MLADYHVHSAYSDDSTYPMEQVVRDAIRINLDGLCFTEHVDYGVKPDWDQPAGARFEDGHPVTNCPYPAYFGELERVRERYGTKIRIARGLELGVQTHTITAYERLLHSYGDQLDFTLLSIHQVGDREFWNGAFQEGRTQEQFTMAYYEELLGVVEQFHGYSVVAHLDLIRRYDPTPGCPLPFSAVRDIVAEILSRVIADGHGIEVNTSGWRYGLDGPQPTDDVLQLYRDLGGRIVTLGSDSHKPEHLGAYLRIAQDRLRALGFSQACTYEQGEPRFYEL</sequence>
<keyword evidence="5 8" id="KW-0378">Hydrolase</keyword>